<organism evidence="3 4">
    <name type="scientific">Streptomyces lavendulae subsp. lavendulae</name>
    <dbReference type="NCBI Taxonomy" id="58340"/>
    <lineage>
        <taxon>Bacteria</taxon>
        <taxon>Bacillati</taxon>
        <taxon>Actinomycetota</taxon>
        <taxon>Actinomycetes</taxon>
        <taxon>Kitasatosporales</taxon>
        <taxon>Streptomycetaceae</taxon>
        <taxon>Streptomyces</taxon>
    </lineage>
</organism>
<keyword evidence="4" id="KW-1185">Reference proteome</keyword>
<dbReference type="SUPFAM" id="SSF48452">
    <property type="entry name" value="TPR-like"/>
    <property type="match status" value="2"/>
</dbReference>
<dbReference type="InterPro" id="IPR000792">
    <property type="entry name" value="Tscrpt_reg_LuxR_C"/>
</dbReference>
<dbReference type="GeneID" id="49387515"/>
<dbReference type="GO" id="GO:0005524">
    <property type="term" value="F:ATP binding"/>
    <property type="evidence" value="ECO:0007669"/>
    <property type="project" value="UniProtKB-KW"/>
</dbReference>
<dbReference type="InterPro" id="IPR041664">
    <property type="entry name" value="AAA_16"/>
</dbReference>
<reference evidence="3 4" key="1">
    <citation type="submission" date="2017-11" db="EMBL/GenBank/DDBJ databases">
        <title>Complete genome sequence of Streptomyces lavendulae subsp. lavendulae CCM 3239 (formerly 'Streptomyces aureofaciens CCM 3239'), the producer of the angucycline-type antibiotic auricin.</title>
        <authorList>
            <person name="Busche T."/>
            <person name="Novakova R."/>
            <person name="Al'Dilaimi A."/>
            <person name="Homerova D."/>
            <person name="Feckova L."/>
            <person name="Rezuchova B."/>
            <person name="Mingyar E."/>
            <person name="Csolleiova D."/>
            <person name="Bekeova C."/>
            <person name="Winkler A."/>
            <person name="Sevcikova B."/>
            <person name="Kalinowski J."/>
            <person name="Kormanec J."/>
            <person name="Ruckert C."/>
        </authorList>
    </citation>
    <scope>NUCLEOTIDE SEQUENCE [LARGE SCALE GENOMIC DNA]</scope>
    <source>
        <strain evidence="3 4">CCM 3239</strain>
    </source>
</reference>
<dbReference type="SUPFAM" id="SSF52540">
    <property type="entry name" value="P-loop containing nucleoside triphosphate hydrolases"/>
    <property type="match status" value="1"/>
</dbReference>
<dbReference type="PANTHER" id="PTHR16305:SF35">
    <property type="entry name" value="TRANSCRIPTIONAL ACTIVATOR DOMAIN"/>
    <property type="match status" value="1"/>
</dbReference>
<evidence type="ECO:0000313" key="4">
    <source>
        <dbReference type="Proteomes" id="UP000231791"/>
    </source>
</evidence>
<dbReference type="Gene3D" id="1.25.40.10">
    <property type="entry name" value="Tetratricopeptide repeat domain"/>
    <property type="match status" value="2"/>
</dbReference>
<dbReference type="SMART" id="SM00421">
    <property type="entry name" value="HTH_LUXR"/>
    <property type="match status" value="1"/>
</dbReference>
<dbReference type="GO" id="GO:0003677">
    <property type="term" value="F:DNA binding"/>
    <property type="evidence" value="ECO:0007669"/>
    <property type="project" value="InterPro"/>
</dbReference>
<name>A0A2K8PR66_STRLA</name>
<dbReference type="OrthoDB" id="5476461at2"/>
<dbReference type="InterPro" id="IPR027417">
    <property type="entry name" value="P-loop_NTPase"/>
</dbReference>
<accession>A0A2K8PR66</accession>
<dbReference type="KEGG" id="slx:SLAV_32655"/>
<dbReference type="GO" id="GO:0006355">
    <property type="term" value="P:regulation of DNA-templated transcription"/>
    <property type="evidence" value="ECO:0007669"/>
    <property type="project" value="InterPro"/>
</dbReference>
<keyword evidence="1" id="KW-0547">Nucleotide-binding</keyword>
<dbReference type="RefSeq" id="WP_030232988.1">
    <property type="nucleotide sequence ID" value="NZ_CP024985.1"/>
</dbReference>
<sequence>MSHVTEPRGWAPAPLLERESEILAIHRAVDELFGVSDTGSPTRRGGVLTFAGSGGIGKTTLLGEARRHAADRGCTVLFARGGEQEKQVPFHVMRQLIQPTFAALSEQERRDVLGSWHGIVAPALGLTASAKGRTAPDPQGVRDGLDWVVTHLAVRSGAPVVLILDDAHWADAESLAWLAAFAARAEELAMLIMVACRPDEIPSDAAPLRALMGRQGTRPHELAPLTTSAVARIVREALGDSADDVFCRECWAITGGNPFEVVELGMKGRDRGLKPHQDNIPQLRDLASAVKGSGLIERLEQLGPSTVRLAWAAAVLGNAVPIGIVGGVAALGDAQAADAIDQLHNARILTVLTSVQRKEVVEFFHPLIATAVYRSIPPGVRVGMHGMAAQALVDDGHGPTAAARHLLEMHPEGDPWVVQQLRRAARESFSAGAPDAARRYLARALRKPPEAEHRAEVLFELGSANLLHDPVTTINQLRTALEEPSTAPELREAITYRLAQALGHTGQLAQAAELLAEEARHATNSRTRLRMQAEQFKWNSVRVDEENSPARSRLLSQFAKRIVGRGLAERHILGLRAWDAALRGEPVGTALEYAEQALDGGMSWIDQDFGFEVPAVVALTLMYCDQPGRAEELFNTAIMEFEAKGWRGAHLSFVYTLLGYIRYRRGRLAEAEDFVRNGLQIADRIGHDIPAQWYAIGTLIETLLARGNVAEARQVARTYKLADGGFPKAVVYPDPQAVWGKLLLAQGRIEEAEHHLSTAGKRLDLRGTRNPSWSPWQLDLALAQVTHDTELAAATAAEAVVRARAFGASSVIGHALRVAAAAAEPARAALLLKEAVDHLDQSPAAAELAHALIDHGTALHTLGDPHQAAQQLYRGMETAAACGADALVDRARAQIASAGLRPRRLSSSEQESLTVAELAAARHAARGLDNAAIAKELRIDSRTVAARLSAAFTKLGTDRLGLGRALGD</sequence>
<dbReference type="EMBL" id="CP024985">
    <property type="protein sequence ID" value="ATZ28303.1"/>
    <property type="molecule type" value="Genomic_DNA"/>
</dbReference>
<dbReference type="PANTHER" id="PTHR16305">
    <property type="entry name" value="TESTICULAR SOLUBLE ADENYLYL CYCLASE"/>
    <property type="match status" value="1"/>
</dbReference>
<dbReference type="GO" id="GO:0005737">
    <property type="term" value="C:cytoplasm"/>
    <property type="evidence" value="ECO:0007669"/>
    <property type="project" value="TreeGrafter"/>
</dbReference>
<dbReference type="Proteomes" id="UP000231791">
    <property type="component" value="Chromosome"/>
</dbReference>
<evidence type="ECO:0000313" key="3">
    <source>
        <dbReference type="EMBL" id="ATZ28303.1"/>
    </source>
</evidence>
<evidence type="ECO:0000256" key="2">
    <source>
        <dbReference type="ARBA" id="ARBA00022840"/>
    </source>
</evidence>
<dbReference type="Pfam" id="PF13191">
    <property type="entry name" value="AAA_16"/>
    <property type="match status" value="1"/>
</dbReference>
<dbReference type="PROSITE" id="PS00622">
    <property type="entry name" value="HTH_LUXR_1"/>
    <property type="match status" value="1"/>
</dbReference>
<dbReference type="AlphaFoldDB" id="A0A2K8PR66"/>
<dbReference type="InterPro" id="IPR016032">
    <property type="entry name" value="Sig_transdc_resp-reg_C-effctor"/>
</dbReference>
<dbReference type="Gene3D" id="1.10.10.10">
    <property type="entry name" value="Winged helix-like DNA-binding domain superfamily/Winged helix DNA-binding domain"/>
    <property type="match status" value="1"/>
</dbReference>
<gene>
    <name evidence="3" type="ORF">SLAV_32655</name>
</gene>
<evidence type="ECO:0000256" key="1">
    <source>
        <dbReference type="ARBA" id="ARBA00022741"/>
    </source>
</evidence>
<dbReference type="Gene3D" id="3.40.50.300">
    <property type="entry name" value="P-loop containing nucleotide triphosphate hydrolases"/>
    <property type="match status" value="1"/>
</dbReference>
<proteinExistence type="predicted"/>
<protein>
    <submittedName>
        <fullName evidence="3">Uncharacterized protein</fullName>
    </submittedName>
</protein>
<dbReference type="GO" id="GO:0004016">
    <property type="term" value="F:adenylate cyclase activity"/>
    <property type="evidence" value="ECO:0007669"/>
    <property type="project" value="TreeGrafter"/>
</dbReference>
<dbReference type="InterPro" id="IPR011990">
    <property type="entry name" value="TPR-like_helical_dom_sf"/>
</dbReference>
<keyword evidence="2" id="KW-0067">ATP-binding</keyword>
<dbReference type="InterPro" id="IPR036388">
    <property type="entry name" value="WH-like_DNA-bd_sf"/>
</dbReference>
<dbReference type="SUPFAM" id="SSF46894">
    <property type="entry name" value="C-terminal effector domain of the bipartite response regulators"/>
    <property type="match status" value="1"/>
</dbReference>